<evidence type="ECO:0000256" key="2">
    <source>
        <dbReference type="ARBA" id="ARBA00022448"/>
    </source>
</evidence>
<evidence type="ECO:0000313" key="12">
    <source>
        <dbReference type="Proteomes" id="UP000032633"/>
    </source>
</evidence>
<dbReference type="HAMAP" id="MF_00330">
    <property type="entry name" value="CbiN"/>
    <property type="match status" value="1"/>
</dbReference>
<dbReference type="Pfam" id="PF02553">
    <property type="entry name" value="CbiN"/>
    <property type="match status" value="1"/>
</dbReference>
<dbReference type="STRING" id="1126833.VN24_03440"/>
<dbReference type="PANTHER" id="PTHR38662:SF1">
    <property type="entry name" value="COBALT TRANSPORT PROTEIN CBIN"/>
    <property type="match status" value="1"/>
</dbReference>
<accession>A0A0D5NF26</accession>
<dbReference type="EMBL" id="CP011058">
    <property type="protein sequence ID" value="AJY73841.1"/>
    <property type="molecule type" value="Genomic_DNA"/>
</dbReference>
<keyword evidence="7 10" id="KW-0406">Ion transport</keyword>
<evidence type="ECO:0000256" key="8">
    <source>
        <dbReference type="ARBA" id="ARBA00023136"/>
    </source>
</evidence>
<feature type="transmembrane region" description="Helical" evidence="10">
    <location>
        <begin position="64"/>
        <end position="84"/>
    </location>
</feature>
<gene>
    <name evidence="10" type="primary">cbiN</name>
    <name evidence="11" type="ORF">VN24_03440</name>
</gene>
<evidence type="ECO:0000313" key="11">
    <source>
        <dbReference type="EMBL" id="AJY73841.1"/>
    </source>
</evidence>
<comment type="pathway">
    <text evidence="10">Cofactor biosynthesis; adenosylcobalamin biosynthesis.</text>
</comment>
<comment type="subunit">
    <text evidence="10">Forms an energy-coupling factor (ECF) transporter complex composed of an ATP-binding protein (A component, CbiO), a transmembrane protein (T component, CbiQ) and 2 possible substrate-capture proteins (S components, CbiM and CbiN) of unknown stoichimetry.</text>
</comment>
<keyword evidence="1 10" id="KW-0171">Cobalt transport</keyword>
<dbReference type="PATRIC" id="fig|1126833.4.peg.741"/>
<dbReference type="HOGENOM" id="CLU_136197_2_0_9"/>
<evidence type="ECO:0000256" key="3">
    <source>
        <dbReference type="ARBA" id="ARBA00022475"/>
    </source>
</evidence>
<comment type="subcellular location">
    <subcellularLocation>
        <location evidence="10">Cell membrane</location>
        <topology evidence="10">Multi-pass membrane protein</topology>
    </subcellularLocation>
</comment>
<dbReference type="GO" id="GO:0009236">
    <property type="term" value="P:cobalamin biosynthetic process"/>
    <property type="evidence" value="ECO:0007669"/>
    <property type="project" value="UniProtKB-UniRule"/>
</dbReference>
<dbReference type="PANTHER" id="PTHR38662">
    <property type="entry name" value="COBALT TRANSPORT PROTEIN CBIN"/>
    <property type="match status" value="1"/>
</dbReference>
<keyword evidence="8 10" id="KW-0472">Membrane</keyword>
<reference evidence="11 12" key="1">
    <citation type="journal article" date="2015" name="J. Biotechnol.">
        <title>Complete genome sequence of Paenibacillus beijingensis 7188(T) (=DSM 24997(T)), a novel rhizobacterium from jujube garden soil.</title>
        <authorList>
            <person name="Kwak Y."/>
            <person name="Shin J.H."/>
        </authorList>
    </citation>
    <scope>NUCLEOTIDE SEQUENCE [LARGE SCALE GENOMIC DNA]</scope>
    <source>
        <strain evidence="11 12">DSM 24997</strain>
    </source>
</reference>
<name>A0A0D5NF26_9BACL</name>
<evidence type="ECO:0000256" key="6">
    <source>
        <dbReference type="ARBA" id="ARBA00022989"/>
    </source>
</evidence>
<dbReference type="GO" id="GO:0005886">
    <property type="term" value="C:plasma membrane"/>
    <property type="evidence" value="ECO:0007669"/>
    <property type="project" value="UniProtKB-SubCell"/>
</dbReference>
<protein>
    <recommendedName>
        <fullName evidence="10">Cobalt transport protein CbiN</fullName>
    </recommendedName>
    <alternativeName>
        <fullName evidence="10">Energy-coupling factor transporter probable substrate-capture protein CbiN</fullName>
        <shortName evidence="10">ECF transporter S component CbiN</shortName>
    </alternativeName>
</protein>
<keyword evidence="9 10" id="KW-0170">Cobalt</keyword>
<dbReference type="NCBIfam" id="NF002780">
    <property type="entry name" value="PRK02898.1"/>
    <property type="match status" value="1"/>
</dbReference>
<dbReference type="GO" id="GO:0015087">
    <property type="term" value="F:cobalt ion transmembrane transporter activity"/>
    <property type="evidence" value="ECO:0007669"/>
    <property type="project" value="UniProtKB-UniRule"/>
</dbReference>
<evidence type="ECO:0000256" key="4">
    <source>
        <dbReference type="ARBA" id="ARBA00022573"/>
    </source>
</evidence>
<evidence type="ECO:0000256" key="10">
    <source>
        <dbReference type="HAMAP-Rule" id="MF_00330"/>
    </source>
</evidence>
<dbReference type="Proteomes" id="UP000032633">
    <property type="component" value="Chromosome"/>
</dbReference>
<dbReference type="AlphaFoldDB" id="A0A0D5NF26"/>
<organism evidence="11 12">
    <name type="scientific">Paenibacillus beijingensis</name>
    <dbReference type="NCBI Taxonomy" id="1126833"/>
    <lineage>
        <taxon>Bacteria</taxon>
        <taxon>Bacillati</taxon>
        <taxon>Bacillota</taxon>
        <taxon>Bacilli</taxon>
        <taxon>Bacillales</taxon>
        <taxon>Paenibacillaceae</taxon>
        <taxon>Paenibacillus</taxon>
    </lineage>
</organism>
<evidence type="ECO:0000256" key="9">
    <source>
        <dbReference type="ARBA" id="ARBA00023285"/>
    </source>
</evidence>
<keyword evidence="12" id="KW-1185">Reference proteome</keyword>
<proteinExistence type="inferred from homology"/>
<dbReference type="UniPathway" id="UPA00148"/>
<dbReference type="InterPro" id="IPR003705">
    <property type="entry name" value="CbiN"/>
</dbReference>
<evidence type="ECO:0000256" key="7">
    <source>
        <dbReference type="ARBA" id="ARBA00023065"/>
    </source>
</evidence>
<dbReference type="OrthoDB" id="1551318at2"/>
<comment type="caution">
    <text evidence="10">Lacks conserved residue(s) required for the propagation of feature annotation.</text>
</comment>
<keyword evidence="6 10" id="KW-1133">Transmembrane helix</keyword>
<reference evidence="12" key="2">
    <citation type="submission" date="2015-03" db="EMBL/GenBank/DDBJ databases">
        <title>Genome sequence of Paenibacillus beijingensis strain DSM 24997T.</title>
        <authorList>
            <person name="Kwak Y."/>
            <person name="Shin J.-H."/>
        </authorList>
    </citation>
    <scope>NUCLEOTIDE SEQUENCE [LARGE SCALE GENOMIC DNA]</scope>
    <source>
        <strain evidence="12">DSM 24997</strain>
    </source>
</reference>
<keyword evidence="5 10" id="KW-0812">Transmembrane</keyword>
<evidence type="ECO:0000256" key="1">
    <source>
        <dbReference type="ARBA" id="ARBA00022426"/>
    </source>
</evidence>
<sequence length="97" mass="10392">MNNKVKNGLIVAAVILLGVLPLLLVNGEFTGADGAAEEMIREINPSFEPWFTPLLEPPAETESMLFALQAAIGAGFIGYVIGLFKGRSSKSSNKDKR</sequence>
<evidence type="ECO:0000256" key="5">
    <source>
        <dbReference type="ARBA" id="ARBA00022692"/>
    </source>
</evidence>
<comment type="similarity">
    <text evidence="10">Belongs to the CbiN family.</text>
</comment>
<keyword evidence="4 10" id="KW-0169">Cobalamin biosynthesis</keyword>
<comment type="function">
    <text evidence="10">Part of the energy-coupling factor (ECF) transporter complex CbiMNOQ involved in cobalt import.</text>
</comment>
<dbReference type="RefSeq" id="WP_045669276.1">
    <property type="nucleotide sequence ID" value="NZ_CP011058.1"/>
</dbReference>
<dbReference type="KEGG" id="pbj:VN24_03440"/>
<keyword evidence="2 10" id="KW-0813">Transport</keyword>
<keyword evidence="3 10" id="KW-1003">Cell membrane</keyword>